<gene>
    <name evidence="2" type="ORF">BOX17_11645</name>
</gene>
<dbReference type="AlphaFoldDB" id="A0A1J0VHR0"/>
<evidence type="ECO:0000313" key="2">
    <source>
        <dbReference type="EMBL" id="APE31541.1"/>
    </source>
</evidence>
<dbReference type="RefSeq" id="WP_071944760.1">
    <property type="nucleotide sequence ID" value="NZ_CP018139.1"/>
</dbReference>
<keyword evidence="3" id="KW-1185">Reference proteome</keyword>
<protein>
    <recommendedName>
        <fullName evidence="4">TraX family protein</fullName>
    </recommendedName>
</protein>
<feature type="transmembrane region" description="Helical" evidence="1">
    <location>
        <begin position="217"/>
        <end position="235"/>
    </location>
</feature>
<reference evidence="3" key="1">
    <citation type="submission" date="2016-11" db="EMBL/GenBank/DDBJ databases">
        <title>Halolamina sediminis sp. nov., an extremely halophilic archaeon isolated from solar salt.</title>
        <authorList>
            <person name="Koh H.-W."/>
            <person name="Rani S."/>
            <person name="Park S.-J."/>
        </authorList>
    </citation>
    <scope>NUCLEOTIDE SEQUENCE [LARGE SCALE GENOMIC DNA]</scope>
    <source>
        <strain evidence="3">Hb3</strain>
    </source>
</reference>
<dbReference type="EMBL" id="CP018139">
    <property type="protein sequence ID" value="APE31541.1"/>
    <property type="molecule type" value="Genomic_DNA"/>
</dbReference>
<accession>A0A1J0VHR0</accession>
<proteinExistence type="predicted"/>
<dbReference type="InterPro" id="IPR008875">
    <property type="entry name" value="TraX"/>
</dbReference>
<feature type="transmembrane region" description="Helical" evidence="1">
    <location>
        <begin position="37"/>
        <end position="58"/>
    </location>
</feature>
<feature type="transmembrane region" description="Helical" evidence="1">
    <location>
        <begin position="70"/>
        <end position="88"/>
    </location>
</feature>
<evidence type="ECO:0008006" key="4">
    <source>
        <dbReference type="Google" id="ProtNLM"/>
    </source>
</evidence>
<dbReference type="Proteomes" id="UP000181985">
    <property type="component" value="Chromosome"/>
</dbReference>
<evidence type="ECO:0000256" key="1">
    <source>
        <dbReference type="SAM" id="Phobius"/>
    </source>
</evidence>
<feature type="transmembrane region" description="Helical" evidence="1">
    <location>
        <begin position="118"/>
        <end position="135"/>
    </location>
</feature>
<name>A0A1J0VHR0_9GAMM</name>
<feature type="transmembrane region" description="Helical" evidence="1">
    <location>
        <begin position="178"/>
        <end position="196"/>
    </location>
</feature>
<dbReference type="KEGG" id="hsi:BOX17_11645"/>
<keyword evidence="1" id="KW-0472">Membrane</keyword>
<keyword evidence="1" id="KW-0812">Transmembrane</keyword>
<organism evidence="2 3">
    <name type="scientific">Halomonas aestuarii</name>
    <dbReference type="NCBI Taxonomy" id="1897729"/>
    <lineage>
        <taxon>Bacteria</taxon>
        <taxon>Pseudomonadati</taxon>
        <taxon>Pseudomonadota</taxon>
        <taxon>Gammaproteobacteria</taxon>
        <taxon>Oceanospirillales</taxon>
        <taxon>Halomonadaceae</taxon>
        <taxon>Halomonas</taxon>
    </lineage>
</organism>
<sequence length="236" mass="25439">MTSDTRNTWIPWGQWLAVGAMTLEHLVRFLLPEASPLTPWAILLGRIALPLFAAMVAWHAVHNTRDPLGYALRMLAIALIAQLPFALVTGSDKLNVIFTLALGLLLTVPLVRSDRLTFALALGFAIAATVIAPALEYGVPGLLLVPAFALAFQPVPDHWRPILSIPAALVAFQLNPSLVFNLVSLSTALGLLLLLMRGAGHVSARLTAMPRSLWLSWYPVHFLVIAAVQPLTAALG</sequence>
<dbReference type="Pfam" id="PF05857">
    <property type="entry name" value="TraX"/>
    <property type="match status" value="1"/>
</dbReference>
<keyword evidence="1" id="KW-1133">Transmembrane helix</keyword>
<feature type="transmembrane region" description="Helical" evidence="1">
    <location>
        <begin position="94"/>
        <end position="111"/>
    </location>
</feature>
<dbReference type="OrthoDB" id="9781069at2"/>
<evidence type="ECO:0000313" key="3">
    <source>
        <dbReference type="Proteomes" id="UP000181985"/>
    </source>
</evidence>